<evidence type="ECO:0000313" key="2">
    <source>
        <dbReference type="EMBL" id="MBB5755430.1"/>
    </source>
</evidence>
<dbReference type="AlphaFoldDB" id="A0A840ZDS2"/>
<keyword evidence="2" id="KW-0378">Hydrolase</keyword>
<evidence type="ECO:0000259" key="1">
    <source>
        <dbReference type="Pfam" id="PF24732"/>
    </source>
</evidence>
<name>A0A840ZDS2_9HYPH</name>
<evidence type="ECO:0000313" key="3">
    <source>
        <dbReference type="Proteomes" id="UP000583454"/>
    </source>
</evidence>
<dbReference type="Pfam" id="PF24732">
    <property type="entry name" value="ParE_like"/>
    <property type="match status" value="1"/>
</dbReference>
<protein>
    <submittedName>
        <fullName evidence="2">mRNA-degrading endonuclease RelE of RelBE toxin-antitoxin system</fullName>
    </submittedName>
</protein>
<dbReference type="Proteomes" id="UP000583454">
    <property type="component" value="Unassembled WGS sequence"/>
</dbReference>
<keyword evidence="2" id="KW-0540">Nuclease</keyword>
<dbReference type="InterPro" id="IPR035093">
    <property type="entry name" value="RelE/ParE_toxin_dom_sf"/>
</dbReference>
<dbReference type="EMBL" id="JACHOP010000001">
    <property type="protein sequence ID" value="MBB5755430.1"/>
    <property type="molecule type" value="Genomic_DNA"/>
</dbReference>
<reference evidence="2 3" key="1">
    <citation type="submission" date="2020-08" db="EMBL/GenBank/DDBJ databases">
        <title>Genomic Encyclopedia of Type Strains, Phase IV (KMG-IV): sequencing the most valuable type-strain genomes for metagenomic binning, comparative biology and taxonomic classification.</title>
        <authorList>
            <person name="Goeker M."/>
        </authorList>
    </citation>
    <scope>NUCLEOTIDE SEQUENCE [LARGE SCALE GENOMIC DNA]</scope>
    <source>
        <strain evidence="2 3">DSM 2163</strain>
    </source>
</reference>
<gene>
    <name evidence="2" type="ORF">HNR00_000119</name>
</gene>
<feature type="domain" description="ParE-like toxin" evidence="1">
    <location>
        <begin position="22"/>
        <end position="80"/>
    </location>
</feature>
<dbReference type="InterPro" id="IPR056925">
    <property type="entry name" value="ParE-like"/>
</dbReference>
<sequence length="88" mass="10301">MAEVRLTPKFVKALQKLGHKQMERAKKSLLQFQANPRHPSLHFEKLSGSNYCTIRVDMNHRIVVRDEGDDRYEMVDIGNHDYVDRAYG</sequence>
<keyword evidence="3" id="KW-1185">Reference proteome</keyword>
<accession>A0A840ZDS2</accession>
<dbReference type="GO" id="GO:0004519">
    <property type="term" value="F:endonuclease activity"/>
    <property type="evidence" value="ECO:0007669"/>
    <property type="project" value="UniProtKB-KW"/>
</dbReference>
<dbReference type="SUPFAM" id="SSF143011">
    <property type="entry name" value="RelE-like"/>
    <property type="match status" value="1"/>
</dbReference>
<comment type="caution">
    <text evidence="2">The sequence shown here is derived from an EMBL/GenBank/DDBJ whole genome shotgun (WGS) entry which is preliminary data.</text>
</comment>
<keyword evidence="2" id="KW-0255">Endonuclease</keyword>
<dbReference type="Gene3D" id="3.30.2310.20">
    <property type="entry name" value="RelE-like"/>
    <property type="match status" value="1"/>
</dbReference>
<organism evidence="2 3">
    <name type="scientific">Methylorubrum rhodinum</name>
    <dbReference type="NCBI Taxonomy" id="29428"/>
    <lineage>
        <taxon>Bacteria</taxon>
        <taxon>Pseudomonadati</taxon>
        <taxon>Pseudomonadota</taxon>
        <taxon>Alphaproteobacteria</taxon>
        <taxon>Hyphomicrobiales</taxon>
        <taxon>Methylobacteriaceae</taxon>
        <taxon>Methylorubrum</taxon>
    </lineage>
</organism>
<dbReference type="RefSeq" id="WP_183563215.1">
    <property type="nucleotide sequence ID" value="NZ_JACHOP010000001.1"/>
</dbReference>
<proteinExistence type="predicted"/>